<dbReference type="EMBL" id="WJBU01000019">
    <property type="protein sequence ID" value="MRD49097.1"/>
    <property type="molecule type" value="Genomic_DNA"/>
</dbReference>
<dbReference type="Proteomes" id="UP000487350">
    <property type="component" value="Unassembled WGS sequence"/>
</dbReference>
<proteinExistence type="predicted"/>
<accession>A0A844BCC4</accession>
<comment type="caution">
    <text evidence="1">The sequence shown here is derived from an EMBL/GenBank/DDBJ whole genome shotgun (WGS) entry which is preliminary data.</text>
</comment>
<sequence length="168" mass="18464">MTIHAAGAFSTPVAAHRLPAHSADAALEPPCGELQIPKPPLRLERCPALPLKAHELHQRLVAAFEDLHARARILEAQLEWDRAQNRAGGPALPEHWRSMVVDQQSMQGDADKLVNERNALCQDWIATKLAGPAPRYDPQRGEITQLATRFAVMDDHIERLNGPAGSSD</sequence>
<dbReference type="AlphaFoldDB" id="A0A844BCC4"/>
<gene>
    <name evidence="1" type="ORF">GHT07_17615</name>
</gene>
<dbReference type="OrthoDB" id="9795011at2"/>
<dbReference type="RefSeq" id="WP_153586406.1">
    <property type="nucleotide sequence ID" value="NZ_WJBU01000019.1"/>
</dbReference>
<evidence type="ECO:0000313" key="2">
    <source>
        <dbReference type="Proteomes" id="UP000487350"/>
    </source>
</evidence>
<keyword evidence="2" id="KW-1185">Reference proteome</keyword>
<name>A0A844BCC4_9BURK</name>
<reference evidence="1 2" key="1">
    <citation type="submission" date="2019-11" db="EMBL/GenBank/DDBJ databases">
        <title>Caenimonas koreensis gen. nov., sp. nov., isolated from activated sludge.</title>
        <authorList>
            <person name="Seung H.R."/>
        </authorList>
    </citation>
    <scope>NUCLEOTIDE SEQUENCE [LARGE SCALE GENOMIC DNA]</scope>
    <source>
        <strain evidence="1 2">EMB320</strain>
    </source>
</reference>
<protein>
    <submittedName>
        <fullName evidence="1">Uncharacterized protein</fullName>
    </submittedName>
</protein>
<organism evidence="1 2">
    <name type="scientific">Caenimonas koreensis DSM 17982</name>
    <dbReference type="NCBI Taxonomy" id="1121255"/>
    <lineage>
        <taxon>Bacteria</taxon>
        <taxon>Pseudomonadati</taxon>
        <taxon>Pseudomonadota</taxon>
        <taxon>Betaproteobacteria</taxon>
        <taxon>Burkholderiales</taxon>
        <taxon>Comamonadaceae</taxon>
        <taxon>Caenimonas</taxon>
    </lineage>
</organism>
<evidence type="ECO:0000313" key="1">
    <source>
        <dbReference type="EMBL" id="MRD49097.1"/>
    </source>
</evidence>